<accession>A0A6I3KXN5</accession>
<sequence length="119" mass="12364">MVGHSTGGTFMLSVPELEARLAGMALVSSAPNASWRNAFAPYAIAAFEAATARYSESPGDETLRALTVAAAPSNFGTARWPRAAVAWADAVCLIGEKAAFSGSRVLARCTRLSRTSSIA</sequence>
<dbReference type="RefSeq" id="WP_154787717.1">
    <property type="nucleotide sequence ID" value="NZ_WMBB01000004.1"/>
</dbReference>
<proteinExistence type="predicted"/>
<dbReference type="Proteomes" id="UP000432464">
    <property type="component" value="Unassembled WGS sequence"/>
</dbReference>
<dbReference type="AlphaFoldDB" id="A0A6I3KXN5"/>
<dbReference type="EMBL" id="WMBB01000004">
    <property type="protein sequence ID" value="MTE13320.1"/>
    <property type="molecule type" value="Genomic_DNA"/>
</dbReference>
<organism evidence="1 2">
    <name type="scientific">Nocardia aurantiaca</name>
    <dbReference type="NCBI Taxonomy" id="2675850"/>
    <lineage>
        <taxon>Bacteria</taxon>
        <taxon>Bacillati</taxon>
        <taxon>Actinomycetota</taxon>
        <taxon>Actinomycetes</taxon>
        <taxon>Mycobacteriales</taxon>
        <taxon>Nocardiaceae</taxon>
        <taxon>Nocardia</taxon>
    </lineage>
</organism>
<name>A0A6I3KXN5_9NOCA</name>
<gene>
    <name evidence="1" type="ORF">GLP40_11105</name>
</gene>
<keyword evidence="2" id="KW-1185">Reference proteome</keyword>
<evidence type="ECO:0000313" key="1">
    <source>
        <dbReference type="EMBL" id="MTE13320.1"/>
    </source>
</evidence>
<reference evidence="1 2" key="1">
    <citation type="submission" date="2019-11" db="EMBL/GenBank/DDBJ databases">
        <title>Nocardia sp. nov. CT2-14 isolated from soil.</title>
        <authorList>
            <person name="Kanchanasin P."/>
            <person name="Tanasupawat S."/>
            <person name="Yuki M."/>
            <person name="Kudo T."/>
        </authorList>
    </citation>
    <scope>NUCLEOTIDE SEQUENCE [LARGE SCALE GENOMIC DNA]</scope>
    <source>
        <strain evidence="1 2">CT2-14</strain>
    </source>
</reference>
<protein>
    <submittedName>
        <fullName evidence="1">Uncharacterized protein</fullName>
    </submittedName>
</protein>
<comment type="caution">
    <text evidence="1">The sequence shown here is derived from an EMBL/GenBank/DDBJ whole genome shotgun (WGS) entry which is preliminary data.</text>
</comment>
<evidence type="ECO:0000313" key="2">
    <source>
        <dbReference type="Proteomes" id="UP000432464"/>
    </source>
</evidence>